<keyword evidence="3" id="KW-1185">Reference proteome</keyword>
<proteinExistence type="predicted"/>
<dbReference type="InterPro" id="IPR010730">
    <property type="entry name" value="HET"/>
</dbReference>
<dbReference type="PANTHER" id="PTHR24148">
    <property type="entry name" value="ANKYRIN REPEAT DOMAIN-CONTAINING PROTEIN 39 HOMOLOG-RELATED"/>
    <property type="match status" value="1"/>
</dbReference>
<comment type="caution">
    <text evidence="2">The sequence shown here is derived from an EMBL/GenBank/DDBJ whole genome shotgun (WGS) entry which is preliminary data.</text>
</comment>
<organism evidence="2 3">
    <name type="scientific">Dendryphion nanum</name>
    <dbReference type="NCBI Taxonomy" id="256645"/>
    <lineage>
        <taxon>Eukaryota</taxon>
        <taxon>Fungi</taxon>
        <taxon>Dikarya</taxon>
        <taxon>Ascomycota</taxon>
        <taxon>Pezizomycotina</taxon>
        <taxon>Dothideomycetes</taxon>
        <taxon>Pleosporomycetidae</taxon>
        <taxon>Pleosporales</taxon>
        <taxon>Torulaceae</taxon>
        <taxon>Dendryphion</taxon>
    </lineage>
</organism>
<accession>A0A9P9DIC5</accession>
<reference evidence="2" key="1">
    <citation type="journal article" date="2021" name="Nat. Commun.">
        <title>Genetic determinants of endophytism in the Arabidopsis root mycobiome.</title>
        <authorList>
            <person name="Mesny F."/>
            <person name="Miyauchi S."/>
            <person name="Thiergart T."/>
            <person name="Pickel B."/>
            <person name="Atanasova L."/>
            <person name="Karlsson M."/>
            <person name="Huettel B."/>
            <person name="Barry K.W."/>
            <person name="Haridas S."/>
            <person name="Chen C."/>
            <person name="Bauer D."/>
            <person name="Andreopoulos W."/>
            <person name="Pangilinan J."/>
            <person name="LaButti K."/>
            <person name="Riley R."/>
            <person name="Lipzen A."/>
            <person name="Clum A."/>
            <person name="Drula E."/>
            <person name="Henrissat B."/>
            <person name="Kohler A."/>
            <person name="Grigoriev I.V."/>
            <person name="Martin F.M."/>
            <person name="Hacquard S."/>
        </authorList>
    </citation>
    <scope>NUCLEOTIDE SEQUENCE</scope>
    <source>
        <strain evidence="2">MPI-CAGE-CH-0243</strain>
    </source>
</reference>
<evidence type="ECO:0000259" key="1">
    <source>
        <dbReference type="Pfam" id="PF06985"/>
    </source>
</evidence>
<evidence type="ECO:0000313" key="3">
    <source>
        <dbReference type="Proteomes" id="UP000700596"/>
    </source>
</evidence>
<dbReference type="Proteomes" id="UP000700596">
    <property type="component" value="Unassembled WGS sequence"/>
</dbReference>
<name>A0A9P9DIC5_9PLEO</name>
<sequence>MYKPLPNDTSIRILSFQPSSSTSSKSPSQPTISCTVTNIDLNNDPVSPYTCLSYTWGSPFPPSHSSSSRYAFSTSGPKILVDGHEMGITQSLYEFLHQFWHSDPSKLSSIWIDSICIDQRNPEGTAERGKQVAMMDRVYATATDVLIWLGPEDDSEKILQAGETIFTLQALAKIPIDTFQKAVFVSGVPSILEPSTYGALGISEITHKSWVRLRSFYERTWFSRAWVTQEASLASSLTVQVGSYSLLWSDLYQATFYIFHLRAFISESYAPPGLIARLTDPDPVLKPTELTAMAWSSLISINRLRQDDASTRDKFVQRDVPFHISDQPSMTVTTQYIGNPEAWRSLNTHVFHKNRRKRATDLRDKIYAWLGLLRGMSDSTGKALIIPDYTPANPVEKLYTEVTRKMYTEFSKAVFGSIHRIPLIEDRSLRQLKDLPSWVPDLSVGQLPQGILGLGFNTFRASGQLEGGFIELPSDYEHILGIWGVRIDTIVKLGESYEEIKEGLSIRRCLEILEDVQTPTNEEKGHILCRTLMAGRTIRFEQPPEEEKEMVRGYLTILKAAELLEEERVLGVVAHANGTTASNIESGQIDPSNWQEFDILEEGWKPLPEEIISTLSQLRTHKLDPSAPLPKVLQSHIALTSLDVESLESRLEERYTFRRLFLTASGRIGIAPSSTQLGDVLWLIPPEKVFHVFRKVQRFGGAEEWEVLGDAYLHGGMYGGAAVDGGEGKRDVVYEACYLV</sequence>
<dbReference type="OrthoDB" id="4476201at2759"/>
<evidence type="ECO:0000313" key="2">
    <source>
        <dbReference type="EMBL" id="KAH7119980.1"/>
    </source>
</evidence>
<feature type="domain" description="Heterokaryon incompatibility" evidence="1">
    <location>
        <begin position="49"/>
        <end position="230"/>
    </location>
</feature>
<dbReference type="EMBL" id="JAGMWT010000011">
    <property type="protein sequence ID" value="KAH7119980.1"/>
    <property type="molecule type" value="Genomic_DNA"/>
</dbReference>
<dbReference type="Pfam" id="PF06985">
    <property type="entry name" value="HET"/>
    <property type="match status" value="1"/>
</dbReference>
<dbReference type="PANTHER" id="PTHR24148:SF73">
    <property type="entry name" value="HET DOMAIN PROTEIN (AFU_ORTHOLOGUE AFUA_8G01020)"/>
    <property type="match status" value="1"/>
</dbReference>
<dbReference type="AlphaFoldDB" id="A0A9P9DIC5"/>
<protein>
    <submittedName>
        <fullName evidence="2">Heterokaryon incompatibility protein-domain-containing protein</fullName>
    </submittedName>
</protein>
<dbReference type="Pfam" id="PF26639">
    <property type="entry name" value="Het-6_barrel"/>
    <property type="match status" value="1"/>
</dbReference>
<gene>
    <name evidence="2" type="ORF">B0J11DRAFT_534984</name>
</gene>
<dbReference type="InterPro" id="IPR052895">
    <property type="entry name" value="HetReg/Transcr_Mod"/>
</dbReference>